<dbReference type="PROSITE" id="PS51186">
    <property type="entry name" value="GNAT"/>
    <property type="match status" value="1"/>
</dbReference>
<evidence type="ECO:0000313" key="3">
    <source>
        <dbReference type="Proteomes" id="UP000217289"/>
    </source>
</evidence>
<dbReference type="InterPro" id="IPR052777">
    <property type="entry name" value="Acetyltransferase_Enz"/>
</dbReference>
<dbReference type="AlphaFoldDB" id="A0A250III6"/>
<name>A0A250III6_9BACT</name>
<dbReference type="Pfam" id="PF00583">
    <property type="entry name" value="Acetyltransf_1"/>
    <property type="match status" value="1"/>
</dbReference>
<dbReference type="Gene3D" id="3.40.630.30">
    <property type="match status" value="1"/>
</dbReference>
<dbReference type="PANTHER" id="PTHR43305:SF1">
    <property type="entry name" value="FAMILY N-ACETYLTRANSFERASE, PUTATIVE (AFU_ORTHOLOGUE AFUA_2G01380)-RELATED"/>
    <property type="match status" value="1"/>
</dbReference>
<dbReference type="PANTHER" id="PTHR43305">
    <property type="entry name" value="FAMILY N-ACETYLTRANSFERASE, PUTATIVE (AFU_ORTHOLOGUE AFUA_2G01380)-RELATED"/>
    <property type="match status" value="1"/>
</dbReference>
<dbReference type="EMBL" id="CP022163">
    <property type="protein sequence ID" value="ATB31634.1"/>
    <property type="molecule type" value="Genomic_DNA"/>
</dbReference>
<proteinExistence type="predicted"/>
<accession>A0A250III6</accession>
<dbReference type="InterPro" id="IPR000182">
    <property type="entry name" value="GNAT_dom"/>
</dbReference>
<keyword evidence="2" id="KW-0808">Transferase</keyword>
<evidence type="ECO:0000313" key="2">
    <source>
        <dbReference type="EMBL" id="ATB31634.1"/>
    </source>
</evidence>
<evidence type="ECO:0000259" key="1">
    <source>
        <dbReference type="PROSITE" id="PS51186"/>
    </source>
</evidence>
<dbReference type="RefSeq" id="WP_245918845.1">
    <property type="nucleotide sequence ID" value="NZ_CP022163.1"/>
</dbReference>
<organism evidence="2 3">
    <name type="scientific">Melittangium boletus DSM 14713</name>
    <dbReference type="NCBI Taxonomy" id="1294270"/>
    <lineage>
        <taxon>Bacteria</taxon>
        <taxon>Pseudomonadati</taxon>
        <taxon>Myxococcota</taxon>
        <taxon>Myxococcia</taxon>
        <taxon>Myxococcales</taxon>
        <taxon>Cystobacterineae</taxon>
        <taxon>Archangiaceae</taxon>
        <taxon>Melittangium</taxon>
    </lineage>
</organism>
<protein>
    <submittedName>
        <fullName evidence="2">Acetyltransferase</fullName>
    </submittedName>
</protein>
<dbReference type="SUPFAM" id="SSF55729">
    <property type="entry name" value="Acyl-CoA N-acyltransferases (Nat)"/>
    <property type="match status" value="1"/>
</dbReference>
<dbReference type="Proteomes" id="UP000217289">
    <property type="component" value="Chromosome"/>
</dbReference>
<reference evidence="2 3" key="1">
    <citation type="submission" date="2017-06" db="EMBL/GenBank/DDBJ databases">
        <authorList>
            <person name="Kim H.J."/>
            <person name="Triplett B.A."/>
        </authorList>
    </citation>
    <scope>NUCLEOTIDE SEQUENCE [LARGE SCALE GENOMIC DNA]</scope>
    <source>
        <strain evidence="2 3">DSM 14713</strain>
    </source>
</reference>
<dbReference type="GO" id="GO:0016747">
    <property type="term" value="F:acyltransferase activity, transferring groups other than amino-acyl groups"/>
    <property type="evidence" value="ECO:0007669"/>
    <property type="project" value="InterPro"/>
</dbReference>
<gene>
    <name evidence="2" type="ORF">MEBOL_005097</name>
</gene>
<dbReference type="InterPro" id="IPR016181">
    <property type="entry name" value="Acyl_CoA_acyltransferase"/>
</dbReference>
<feature type="domain" description="N-acetyltransferase" evidence="1">
    <location>
        <begin position="26"/>
        <end position="181"/>
    </location>
</feature>
<dbReference type="KEGG" id="mbd:MEBOL_005097"/>
<dbReference type="CDD" id="cd04301">
    <property type="entry name" value="NAT_SF"/>
    <property type="match status" value="1"/>
</dbReference>
<sequence length="182" mass="19844">MDKLDTPWIAERFAPSHSEPMPDASFHIRPVRSAVDLAATTRLFEAYASSLGIDLSFQDFAAELAAMPGKYAAPAGELLLARDLRGEPLGCVGLRPMSFDGCCEMKRLYVSPRARGLGLGKALVNAIIREATRIGYREMRLDTLPTMVAALTLYREAGFVPIPPYYDTPLAGTIFLGRPLAP</sequence>
<keyword evidence="3" id="KW-1185">Reference proteome</keyword>